<dbReference type="EMBL" id="CP066681">
    <property type="protein sequence ID" value="QQG37436.1"/>
    <property type="molecule type" value="Genomic_DNA"/>
</dbReference>
<dbReference type="InterPro" id="IPR000297">
    <property type="entry name" value="PPIase_PpiC"/>
</dbReference>
<dbReference type="GO" id="GO:0003755">
    <property type="term" value="F:peptidyl-prolyl cis-trans isomerase activity"/>
    <property type="evidence" value="ECO:0007669"/>
    <property type="project" value="UniProtKB-KW"/>
</dbReference>
<evidence type="ECO:0000256" key="2">
    <source>
        <dbReference type="SAM" id="MobiDB-lite"/>
    </source>
</evidence>
<dbReference type="SUPFAM" id="SSF109998">
    <property type="entry name" value="Triger factor/SurA peptide-binding domain-like"/>
    <property type="match status" value="1"/>
</dbReference>
<dbReference type="Pfam" id="PF13616">
    <property type="entry name" value="Rotamase_3"/>
    <property type="match status" value="1"/>
</dbReference>
<keyword evidence="1 4" id="KW-0413">Isomerase</keyword>
<dbReference type="AlphaFoldDB" id="A0A7T5R4S4"/>
<evidence type="ECO:0000313" key="4">
    <source>
        <dbReference type="EMBL" id="QQG37436.1"/>
    </source>
</evidence>
<dbReference type="InterPro" id="IPR027304">
    <property type="entry name" value="Trigger_fact/SurA_dom_sf"/>
</dbReference>
<dbReference type="InterPro" id="IPR046357">
    <property type="entry name" value="PPIase_dom_sf"/>
</dbReference>
<evidence type="ECO:0000259" key="3">
    <source>
        <dbReference type="PROSITE" id="PS50198"/>
    </source>
</evidence>
<sequence length="326" mass="35477">MMSGKQTAPAVTDMAANAVQAEAPAAGDSTKAEAAAEPAQAEAPQDQAAADTPKVIGEGDSAIEVGNPVVAKIGDVQITRSEVLDFITTLPEQVRQMPLQNLFPMARDQVITNKLIADKAVKANLDSDPEVQKMLDTAKSQIVRGVYVDREIKAAVSEDDIKKAYDELSAELSKVEETRARHILVDSEEKAREVIGKLEGGAKFEDLVKEYSSDPNKSNDGDLGYFAKADMVPEFAEAAFALGVGQYTKDPVKTQFGFHVIKAEDRRARPAPKFEDVRPQLESAVRQRKLVEMIKAWQVEAKVERFDINGKTEAAVAPAPVEEKKQ</sequence>
<keyword evidence="1" id="KW-0697">Rotamase</keyword>
<protein>
    <submittedName>
        <fullName evidence="4">Peptidylprolyl isomerase</fullName>
    </submittedName>
</protein>
<name>A0A7T5R4S4_9BACT</name>
<dbReference type="Proteomes" id="UP000595362">
    <property type="component" value="Chromosome"/>
</dbReference>
<organism evidence="4 5">
    <name type="scientific">Micavibrio aeruginosavorus</name>
    <dbReference type="NCBI Taxonomy" id="349221"/>
    <lineage>
        <taxon>Bacteria</taxon>
        <taxon>Pseudomonadati</taxon>
        <taxon>Bdellovibrionota</taxon>
        <taxon>Bdellovibrionia</taxon>
        <taxon>Bdellovibrionales</taxon>
        <taxon>Pseudobdellovibrionaceae</taxon>
        <taxon>Micavibrio</taxon>
    </lineage>
</organism>
<gene>
    <name evidence="4" type="ORF">HYS17_08840</name>
</gene>
<feature type="region of interest" description="Disordered" evidence="2">
    <location>
        <begin position="1"/>
        <end position="51"/>
    </location>
</feature>
<evidence type="ECO:0000256" key="1">
    <source>
        <dbReference type="PROSITE-ProRule" id="PRU00278"/>
    </source>
</evidence>
<dbReference type="PROSITE" id="PS50198">
    <property type="entry name" value="PPIC_PPIASE_2"/>
    <property type="match status" value="1"/>
</dbReference>
<dbReference type="InterPro" id="IPR050245">
    <property type="entry name" value="PrsA_foldase"/>
</dbReference>
<dbReference type="Gene3D" id="3.10.50.40">
    <property type="match status" value="1"/>
</dbReference>
<accession>A0A7T5R4S4</accession>
<reference evidence="4 5" key="1">
    <citation type="submission" date="2020-07" db="EMBL/GenBank/DDBJ databases">
        <title>Huge and variable diversity of episymbiotic CPR bacteria and DPANN archaea in groundwater ecosystems.</title>
        <authorList>
            <person name="He C.Y."/>
            <person name="Keren R."/>
            <person name="Whittaker M."/>
            <person name="Farag I.F."/>
            <person name="Doudna J."/>
            <person name="Cate J.H.D."/>
            <person name="Banfield J.F."/>
        </authorList>
    </citation>
    <scope>NUCLEOTIDE SEQUENCE [LARGE SCALE GENOMIC DNA]</scope>
    <source>
        <strain evidence="4">NC_groundwater_70_Ag_B-0.1um_54_66</strain>
    </source>
</reference>
<dbReference type="PANTHER" id="PTHR47245">
    <property type="entry name" value="PEPTIDYLPROLYL ISOMERASE"/>
    <property type="match status" value="1"/>
</dbReference>
<dbReference type="SUPFAM" id="SSF54534">
    <property type="entry name" value="FKBP-like"/>
    <property type="match status" value="1"/>
</dbReference>
<dbReference type="PANTHER" id="PTHR47245:SF2">
    <property type="entry name" value="PEPTIDYL-PROLYL CIS-TRANS ISOMERASE HP_0175-RELATED"/>
    <property type="match status" value="1"/>
</dbReference>
<proteinExistence type="predicted"/>
<feature type="domain" description="PpiC" evidence="3">
    <location>
        <begin position="175"/>
        <end position="265"/>
    </location>
</feature>
<evidence type="ECO:0000313" key="5">
    <source>
        <dbReference type="Proteomes" id="UP000595362"/>
    </source>
</evidence>
<feature type="compositionally biased region" description="Low complexity" evidence="2">
    <location>
        <begin position="15"/>
        <end position="51"/>
    </location>
</feature>